<organism evidence="1">
    <name type="scientific">Ophidiomyces ophidiicola</name>
    <dbReference type="NCBI Taxonomy" id="1387563"/>
    <lineage>
        <taxon>Eukaryota</taxon>
        <taxon>Fungi</taxon>
        <taxon>Dikarya</taxon>
        <taxon>Ascomycota</taxon>
        <taxon>Pezizomycotina</taxon>
        <taxon>Eurotiomycetes</taxon>
        <taxon>Eurotiomycetidae</taxon>
        <taxon>Onygenales</taxon>
        <taxon>Onygenaceae</taxon>
        <taxon>Ophidiomyces</taxon>
    </lineage>
</organism>
<dbReference type="EMBL" id="JALBCA010000015">
    <property type="protein sequence ID" value="KAI2390876.1"/>
    <property type="molecule type" value="Genomic_DNA"/>
</dbReference>
<evidence type="ECO:0000313" key="1">
    <source>
        <dbReference type="EMBL" id="KAI2390876.1"/>
    </source>
</evidence>
<gene>
    <name evidence="1" type="ORF">LOY88_001463</name>
</gene>
<protein>
    <submittedName>
        <fullName evidence="1">Uncharacterized protein</fullName>
    </submittedName>
</protein>
<name>A0ACB8V263_9EURO</name>
<proteinExistence type="predicted"/>
<comment type="caution">
    <text evidence="1">The sequence shown here is derived from an EMBL/GenBank/DDBJ whole genome shotgun (WGS) entry which is preliminary data.</text>
</comment>
<accession>A0ACB8V263</accession>
<reference evidence="1" key="1">
    <citation type="journal article" date="2022" name="bioRxiv">
        <title>Population genetic analysis of Ophidiomyces ophidiicola, the causative agent of snake fungal disease, indicates recent introductions to the USA.</title>
        <authorList>
            <person name="Ladner J.T."/>
            <person name="Palmer J.M."/>
            <person name="Ettinger C.L."/>
            <person name="Stajich J.E."/>
            <person name="Farrell T.M."/>
            <person name="Glorioso B.M."/>
            <person name="Lawson B."/>
            <person name="Price S.J."/>
            <person name="Stengle A.G."/>
            <person name="Grear D.A."/>
            <person name="Lorch J.M."/>
        </authorList>
    </citation>
    <scope>NUCLEOTIDE SEQUENCE</scope>
    <source>
        <strain evidence="1">NWHC 24266-5</strain>
    </source>
</reference>
<sequence length="608" mass="67337">MTDTCIVCLGDLGESASDPTLAADTLPRPTTDSRPADEVTATRSQESDQIAHLIPCGHHLHNECLKPWVERANSCPICRQNFNTVELLENLGGAIISSYSVEDRVQVAELDPSLLVEDLVDDTDSQPCPICGDDDNEDLLLLCDGCDTASHTYCVGLDSVPTGRWFCCHCEGRQRPRSEHSRPQNRTVYRTRGEIRRARTRNHIQALHWARVWQSVWDHLNLDLDFPFDDEEAVNRVIQRRRTAAANRREVRSWQRRFRQTERRTAVSRASNYPSDLLDIGRGWPSRPRQRVETPEPESFDEIRAWNAFERAREIQEAPGPSRRKRKSPTASPVESEQPQVERRLKRPRTRRAEELAELADRGESSRASRSAVSASSPPADTGPTFLQSLLKEVEDSSGPHRIGAAFLSSSRTRSDPASPGASSPALSPVSSSRSSPRPVSNPAAYATSSSDPSTPLSTGSDLGISSPEFSPACSPSQHGISVNSSRSSRELRRLENGSSRQCSAESSPSRADLSHHIKSDLQKIVRAALRPYYHQKLISKDDYTETNKCISRMLYDLAASQQSGDPMDAECMARWAGFANTEVMKAVRHIQDAKSNEASDSSGAASS</sequence>